<dbReference type="EMBL" id="BAVR01000021">
    <property type="protein sequence ID" value="GAE88591.1"/>
    <property type="molecule type" value="Genomic_DNA"/>
</dbReference>
<gene>
    <name evidence="1" type="ORF">JCM21531_2044</name>
</gene>
<comment type="caution">
    <text evidence="1">The sequence shown here is derived from an EMBL/GenBank/DDBJ whole genome shotgun (WGS) entry which is preliminary data.</text>
</comment>
<name>W4V5Y1_9FIRM</name>
<evidence type="ECO:0008006" key="3">
    <source>
        <dbReference type="Google" id="ProtNLM"/>
    </source>
</evidence>
<evidence type="ECO:0000313" key="2">
    <source>
        <dbReference type="Proteomes" id="UP000019109"/>
    </source>
</evidence>
<dbReference type="RefSeq" id="WP_243467376.1">
    <property type="nucleotide sequence ID" value="NZ_BAVR01000021.1"/>
</dbReference>
<accession>W4V5Y1</accession>
<dbReference type="STRING" id="1294263.JCM21531_2044"/>
<proteinExistence type="predicted"/>
<evidence type="ECO:0000313" key="1">
    <source>
        <dbReference type="EMBL" id="GAE88591.1"/>
    </source>
</evidence>
<dbReference type="AlphaFoldDB" id="W4V5Y1"/>
<protein>
    <recommendedName>
        <fullName evidence="3">Cell wall-active antibiotics response LiaF-like C-terminal domain-containing protein</fullName>
    </recommendedName>
</protein>
<keyword evidence="2" id="KW-1185">Reference proteome</keyword>
<dbReference type="Proteomes" id="UP000019109">
    <property type="component" value="Unassembled WGS sequence"/>
</dbReference>
<organism evidence="1 2">
    <name type="scientific">Acetivibrio straminisolvens JCM 21531</name>
    <dbReference type="NCBI Taxonomy" id="1294263"/>
    <lineage>
        <taxon>Bacteria</taxon>
        <taxon>Bacillati</taxon>
        <taxon>Bacillota</taxon>
        <taxon>Clostridia</taxon>
        <taxon>Eubacteriales</taxon>
        <taxon>Oscillospiraceae</taxon>
        <taxon>Acetivibrio</taxon>
    </lineage>
</organism>
<sequence length="93" mass="9842">MDGGAGNIKLVLGDRHPSTKVDIDAGAAKFNIFVPKDSGIKIDVDGLLSSIEFNGLVLEKKNKSYISPGYDKAKNKIEIEIDIGAGALEINGI</sequence>
<reference evidence="1" key="1">
    <citation type="journal article" date="2014" name="Genome Announc.">
        <title>Draft Genome Sequence of Clostridium straminisolvens Strain JCM 21531T, Isolated from a Cellulose-Degrading Bacterial Community.</title>
        <authorList>
            <person name="Yuki M."/>
            <person name="Oshima K."/>
            <person name="Suda W."/>
            <person name="Sakamoto M."/>
            <person name="Kitamura K."/>
            <person name="Iida T."/>
            <person name="Hattori M."/>
            <person name="Ohkuma M."/>
        </authorList>
    </citation>
    <scope>NUCLEOTIDE SEQUENCE [LARGE SCALE GENOMIC DNA]</scope>
    <source>
        <strain evidence="1">JCM 21531</strain>
    </source>
</reference>